<dbReference type="EMBL" id="BGPR01011182">
    <property type="protein sequence ID" value="GBN50010.1"/>
    <property type="molecule type" value="Genomic_DNA"/>
</dbReference>
<organism evidence="1 2">
    <name type="scientific">Araneus ventricosus</name>
    <name type="common">Orbweaver spider</name>
    <name type="synonym">Epeira ventricosa</name>
    <dbReference type="NCBI Taxonomy" id="182803"/>
    <lineage>
        <taxon>Eukaryota</taxon>
        <taxon>Metazoa</taxon>
        <taxon>Ecdysozoa</taxon>
        <taxon>Arthropoda</taxon>
        <taxon>Chelicerata</taxon>
        <taxon>Arachnida</taxon>
        <taxon>Araneae</taxon>
        <taxon>Araneomorphae</taxon>
        <taxon>Entelegynae</taxon>
        <taxon>Araneoidea</taxon>
        <taxon>Araneidae</taxon>
        <taxon>Araneus</taxon>
    </lineage>
</organism>
<dbReference type="Proteomes" id="UP000499080">
    <property type="component" value="Unassembled WGS sequence"/>
</dbReference>
<reference evidence="1 2" key="1">
    <citation type="journal article" date="2019" name="Sci. Rep.">
        <title>Orb-weaving spider Araneus ventricosus genome elucidates the spidroin gene catalogue.</title>
        <authorList>
            <person name="Kono N."/>
            <person name="Nakamura H."/>
            <person name="Ohtoshi R."/>
            <person name="Moran D.A.P."/>
            <person name="Shinohara A."/>
            <person name="Yoshida Y."/>
            <person name="Fujiwara M."/>
            <person name="Mori M."/>
            <person name="Tomita M."/>
            <person name="Arakawa K."/>
        </authorList>
    </citation>
    <scope>NUCLEOTIDE SEQUENCE [LARGE SCALE GENOMIC DNA]</scope>
</reference>
<gene>
    <name evidence="1" type="ORF">AVEN_95568_1</name>
</gene>
<name>A0A4Y2PHQ6_ARAVE</name>
<comment type="caution">
    <text evidence="1">The sequence shown here is derived from an EMBL/GenBank/DDBJ whole genome shotgun (WGS) entry which is preliminary data.</text>
</comment>
<proteinExistence type="predicted"/>
<sequence length="294" mass="33183">MASTLVPNSYFNFFCQEESSKDSLMELPSYFVDSASTGLMPLFTLTVGLSTCSLYRTDEMVFCQRKTIQACAARINNALYSSNDAMSVLTTVRKFGEETYNPVLLYKPQNSETVCGPKHLDELSNSDSTFALGLQTETQKNAFTIEESKSTEDNSEINIKGRSTKFVQQIIQCKNLCSELTELIENSDVQELMLSNVVSSLKFLVEGCRGAANIKNSLDECISIREKSLRVNRRYQAQEIILEVGIEIDRLPESMRRKALCNIWPTLRCMFEIIIKRASEDLDPADLMRFCKPG</sequence>
<evidence type="ECO:0000313" key="1">
    <source>
        <dbReference type="EMBL" id="GBN50010.1"/>
    </source>
</evidence>
<keyword evidence="2" id="KW-1185">Reference proteome</keyword>
<evidence type="ECO:0000313" key="2">
    <source>
        <dbReference type="Proteomes" id="UP000499080"/>
    </source>
</evidence>
<accession>A0A4Y2PHQ6</accession>
<protein>
    <submittedName>
        <fullName evidence="1">Uncharacterized protein</fullName>
    </submittedName>
</protein>
<dbReference type="AlphaFoldDB" id="A0A4Y2PHQ6"/>